<gene>
    <name evidence="1" type="ORF">M8C21_026906</name>
</gene>
<evidence type="ECO:0000313" key="2">
    <source>
        <dbReference type="Proteomes" id="UP001206925"/>
    </source>
</evidence>
<keyword evidence="2" id="KW-1185">Reference proteome</keyword>
<reference evidence="1" key="1">
    <citation type="submission" date="2022-06" db="EMBL/GenBank/DDBJ databases">
        <title>Uncovering the hologenomic basis of an extraordinary plant invasion.</title>
        <authorList>
            <person name="Bieker V.C."/>
            <person name="Martin M.D."/>
            <person name="Gilbert T."/>
            <person name="Hodgins K."/>
            <person name="Battlay P."/>
            <person name="Petersen B."/>
            <person name="Wilson J."/>
        </authorList>
    </citation>
    <scope>NUCLEOTIDE SEQUENCE</scope>
    <source>
        <strain evidence="1">AA19_3_7</strain>
        <tissue evidence="1">Leaf</tissue>
    </source>
</reference>
<accession>A0AAD5BXW2</accession>
<sequence>LWSVPNSLDLPTFHPATEAAYGVFIRVNVDEDEEGFDDIDNEFDIANDVSHTLLYAHRVDCQKKLRAAQSLGLEACSRKARLKMEWTRKLQDYANIHVSQHWSFYMLKMLWRASQSRCSYFQVALEKILSAINGEGGSDGGVIVQVINLYTLVRLAYCKRDLEWDNLDD</sequence>
<comment type="caution">
    <text evidence="1">The sequence shown here is derived from an EMBL/GenBank/DDBJ whole genome shotgun (WGS) entry which is preliminary data.</text>
</comment>
<feature type="non-terminal residue" evidence="1">
    <location>
        <position position="1"/>
    </location>
</feature>
<name>A0AAD5BXW2_AMBAR</name>
<protein>
    <submittedName>
        <fullName evidence="1">Uncharacterized protein</fullName>
    </submittedName>
</protein>
<proteinExistence type="predicted"/>
<dbReference type="AlphaFoldDB" id="A0AAD5BXW2"/>
<evidence type="ECO:0000313" key="1">
    <source>
        <dbReference type="EMBL" id="KAI7731482.1"/>
    </source>
</evidence>
<organism evidence="1 2">
    <name type="scientific">Ambrosia artemisiifolia</name>
    <name type="common">Common ragweed</name>
    <dbReference type="NCBI Taxonomy" id="4212"/>
    <lineage>
        <taxon>Eukaryota</taxon>
        <taxon>Viridiplantae</taxon>
        <taxon>Streptophyta</taxon>
        <taxon>Embryophyta</taxon>
        <taxon>Tracheophyta</taxon>
        <taxon>Spermatophyta</taxon>
        <taxon>Magnoliopsida</taxon>
        <taxon>eudicotyledons</taxon>
        <taxon>Gunneridae</taxon>
        <taxon>Pentapetalae</taxon>
        <taxon>asterids</taxon>
        <taxon>campanulids</taxon>
        <taxon>Asterales</taxon>
        <taxon>Asteraceae</taxon>
        <taxon>Asteroideae</taxon>
        <taxon>Heliantheae alliance</taxon>
        <taxon>Heliantheae</taxon>
        <taxon>Ambrosia</taxon>
    </lineage>
</organism>
<dbReference type="Proteomes" id="UP001206925">
    <property type="component" value="Unassembled WGS sequence"/>
</dbReference>
<dbReference type="EMBL" id="JAMZMK010010450">
    <property type="protein sequence ID" value="KAI7731482.1"/>
    <property type="molecule type" value="Genomic_DNA"/>
</dbReference>